<dbReference type="Gene3D" id="3.40.50.12370">
    <property type="match status" value="1"/>
</dbReference>
<evidence type="ECO:0008006" key="3">
    <source>
        <dbReference type="Google" id="ProtNLM"/>
    </source>
</evidence>
<keyword evidence="2" id="KW-1185">Reference proteome</keyword>
<dbReference type="Proteomes" id="UP000008386">
    <property type="component" value="Chromosome"/>
</dbReference>
<dbReference type="EMBL" id="CP002779">
    <property type="protein sequence ID" value="AEH25003.1"/>
    <property type="molecule type" value="Genomic_DNA"/>
</dbReference>
<reference evidence="1 2" key="1">
    <citation type="journal article" date="2011" name="J. Bacteriol.">
        <title>Complete genome sequence of the obligate piezophilic hyperthermophilic archaeon Pyrococcus yayanosii CH1.</title>
        <authorList>
            <person name="Jun X."/>
            <person name="Lupeng L."/>
            <person name="Minjuan X."/>
            <person name="Oger P."/>
            <person name="Fengping W."/>
            <person name="Jebbar M."/>
            <person name="Xiang X."/>
        </authorList>
    </citation>
    <scope>NUCLEOTIDE SEQUENCE [LARGE SCALE GENOMIC DNA]</scope>
    <source>
        <strain evidence="2">CH1 / JCM 16557</strain>
    </source>
</reference>
<evidence type="ECO:0000313" key="1">
    <source>
        <dbReference type="EMBL" id="AEH25003.1"/>
    </source>
</evidence>
<protein>
    <recommendedName>
        <fullName evidence="3">UspA domain-containing protein</fullName>
    </recommendedName>
</protein>
<gene>
    <name evidence="1" type="ordered locus">PYCH_13310</name>
</gene>
<proteinExistence type="predicted"/>
<dbReference type="AlphaFoldDB" id="F8AJE6"/>
<dbReference type="KEGG" id="pya:PYCH_13310"/>
<dbReference type="SUPFAM" id="SSF52402">
    <property type="entry name" value="Adenine nucleotide alpha hydrolases-like"/>
    <property type="match status" value="1"/>
</dbReference>
<organism evidence="1 2">
    <name type="scientific">Pyrococcus yayanosii (strain CH1 / JCM 16557)</name>
    <dbReference type="NCBI Taxonomy" id="529709"/>
    <lineage>
        <taxon>Archaea</taxon>
        <taxon>Methanobacteriati</taxon>
        <taxon>Methanobacteriota</taxon>
        <taxon>Thermococci</taxon>
        <taxon>Thermococcales</taxon>
        <taxon>Thermococcaceae</taxon>
        <taxon>Pyrococcus</taxon>
    </lineage>
</organism>
<accession>F8AJE6</accession>
<sequence length="175" mass="20123">MILRKFKNIAGNRYEEIAKAYREFLLTKEELSIPNVNSILLPLDRYVKKVPEGVYEILSAYPHAEVEVVYVIDGEICRLIEETIGKEEAKLFREREEETGRRLLESVGWALSRLGLIGRTRLLFGSKSEVVEEISENFDLIVLSRHYGAETTKTHPVSTVVLRIMQNVSKPVILY</sequence>
<evidence type="ECO:0000313" key="2">
    <source>
        <dbReference type="Proteomes" id="UP000008386"/>
    </source>
</evidence>
<dbReference type="eggNOG" id="arCOG05882">
    <property type="taxonomic scope" value="Archaea"/>
</dbReference>
<dbReference type="HOGENOM" id="CLU_1485956_0_0_2"/>
<name>F8AJE6_PYRYC</name>
<dbReference type="STRING" id="529709.PYCH_13310"/>